<sequence length="550" mass="60065">MVLKRLKAIGVAGALVSALLVMGGGAAAADEPTSIEISSPSGGDVVSGETLTVTGTHSNTSELNLVVGAQELVPIETSGTSGEWSVDIDISQVHGDLSLAVRARDLTSLYTTWSEFVNVDVNNPEAAAPVVTIASPKDGKTRWGVAPIKVAVDSDHAVKRVEVRVNGGKWKKAARIGQSTYLQQHSSLRREFVSIEARATDSKGHTSYSPTTYVSMNGAKRQTAEVYDQDRAMWIWERASYEAVFDTAARDRLGAMMDDTDTFDSDPIKTIYLGVDKYGDRDMLRDSRDEVAAFVTWARERGYHVQATVAGGTQPPYLGALEEFEHFAVAEFEKVLNYNLAVPAEARFDGINVDIEPYILTAWKQPDNDLPIRWLKTLDGLIDRRDASGLPVLVGPAIPRWLDTSDCCTSITWEGETKPLSEHIQDMTDYISIMDYRDTADGGAGIINQAQNEIDYANSIGKPNSVVIGIETKDLSGTGDPETVTFWEEGRTYLESELDKVYDAFESDSSFGGVAMHHYDTLLMLPSAWEDEPPFYYPLPGTGPDGPAMP</sequence>
<feature type="signal peptide" evidence="1">
    <location>
        <begin position="1"/>
        <end position="28"/>
    </location>
</feature>
<keyword evidence="3" id="KW-1185">Reference proteome</keyword>
<reference evidence="2 3" key="1">
    <citation type="submission" date="2017-02" db="EMBL/GenBank/DDBJ databases">
        <authorList>
            <person name="Peterson S.W."/>
        </authorList>
    </citation>
    <scope>NUCLEOTIDE SEQUENCE [LARGE SCALE GENOMIC DNA]</scope>
    <source>
        <strain evidence="2 3">B Mb 05.01</strain>
    </source>
</reference>
<dbReference type="Gene3D" id="3.20.20.80">
    <property type="entry name" value="Glycosidases"/>
    <property type="match status" value="1"/>
</dbReference>
<dbReference type="GO" id="GO:0008843">
    <property type="term" value="F:endochitinase activity"/>
    <property type="evidence" value="ECO:0007669"/>
    <property type="project" value="UniProtKB-EC"/>
</dbReference>
<protein>
    <submittedName>
        <fullName evidence="2">Chitinase</fullName>
        <ecNumber evidence="2">3.2.1.14</ecNumber>
    </submittedName>
</protein>
<dbReference type="InterPro" id="IPR013783">
    <property type="entry name" value="Ig-like_fold"/>
</dbReference>
<dbReference type="Pfam" id="PF17957">
    <property type="entry name" value="Big_7"/>
    <property type="match status" value="1"/>
</dbReference>
<dbReference type="OrthoDB" id="5037876at2"/>
<proteinExistence type="predicted"/>
<organism evidence="2 3">
    <name type="scientific">Microbacterium esteraromaticum</name>
    <dbReference type="NCBI Taxonomy" id="57043"/>
    <lineage>
        <taxon>Bacteria</taxon>
        <taxon>Bacillati</taxon>
        <taxon>Actinomycetota</taxon>
        <taxon>Actinomycetes</taxon>
        <taxon>Micrococcales</taxon>
        <taxon>Microbacteriaceae</taxon>
        <taxon>Microbacterium</taxon>
    </lineage>
</organism>
<dbReference type="EC" id="3.2.1.14" evidence="2"/>
<keyword evidence="1" id="KW-0732">Signal</keyword>
<name>A0A1R4IPB4_9MICO</name>
<dbReference type="EMBL" id="FUKO01000011">
    <property type="protein sequence ID" value="SJN21494.1"/>
    <property type="molecule type" value="Genomic_DNA"/>
</dbReference>
<evidence type="ECO:0000313" key="3">
    <source>
        <dbReference type="Proteomes" id="UP000196320"/>
    </source>
</evidence>
<dbReference type="SUPFAM" id="SSF51445">
    <property type="entry name" value="(Trans)glycosidases"/>
    <property type="match status" value="1"/>
</dbReference>
<accession>A0A1R4IPB4</accession>
<gene>
    <name evidence="2" type="ORF">FM104_03185</name>
</gene>
<dbReference type="Gene3D" id="2.60.40.10">
    <property type="entry name" value="Immunoglobulins"/>
    <property type="match status" value="2"/>
</dbReference>
<dbReference type="InterPro" id="IPR017853">
    <property type="entry name" value="GH"/>
</dbReference>
<dbReference type="GO" id="GO:0005975">
    <property type="term" value="P:carbohydrate metabolic process"/>
    <property type="evidence" value="ECO:0007669"/>
    <property type="project" value="UniProtKB-ARBA"/>
</dbReference>
<dbReference type="Proteomes" id="UP000196320">
    <property type="component" value="Unassembled WGS sequence"/>
</dbReference>
<keyword evidence="2" id="KW-0326">Glycosidase</keyword>
<evidence type="ECO:0000256" key="1">
    <source>
        <dbReference type="SAM" id="SignalP"/>
    </source>
</evidence>
<evidence type="ECO:0000313" key="2">
    <source>
        <dbReference type="EMBL" id="SJN21494.1"/>
    </source>
</evidence>
<keyword evidence="2" id="KW-0378">Hydrolase</keyword>
<dbReference type="AlphaFoldDB" id="A0A1R4IPB4"/>
<dbReference type="InterPro" id="IPR010916">
    <property type="entry name" value="TonB_box_CS"/>
</dbReference>
<dbReference type="RefSeq" id="WP_087130013.1">
    <property type="nucleotide sequence ID" value="NZ_FUKO01000011.1"/>
</dbReference>
<dbReference type="PROSITE" id="PS00430">
    <property type="entry name" value="TONB_DEPENDENT_REC_1"/>
    <property type="match status" value="1"/>
</dbReference>
<feature type="chain" id="PRO_5010254550" evidence="1">
    <location>
        <begin position="29"/>
        <end position="550"/>
    </location>
</feature>